<dbReference type="GO" id="GO:0008696">
    <property type="term" value="F:4-amino-4-deoxychorismate lyase activity"/>
    <property type="evidence" value="ECO:0007669"/>
    <property type="project" value="UniProtKB-EC"/>
</dbReference>
<accession>A0ABW2Q7T7</accession>
<dbReference type="PANTHER" id="PTHR42743">
    <property type="entry name" value="AMINO-ACID AMINOTRANSFERASE"/>
    <property type="match status" value="1"/>
</dbReference>
<gene>
    <name evidence="2" type="ORF">ACFQQL_06135</name>
</gene>
<dbReference type="EMBL" id="JBHTCQ010000001">
    <property type="protein sequence ID" value="MFC7404682.1"/>
    <property type="molecule type" value="Genomic_DNA"/>
</dbReference>
<evidence type="ECO:0000313" key="3">
    <source>
        <dbReference type="Proteomes" id="UP001596455"/>
    </source>
</evidence>
<dbReference type="InterPro" id="IPR050571">
    <property type="entry name" value="Class-IV_PLP-Dep_Aminotrnsfr"/>
</dbReference>
<dbReference type="RefSeq" id="WP_382392307.1">
    <property type="nucleotide sequence ID" value="NZ_JBHTCQ010000001.1"/>
</dbReference>
<dbReference type="Pfam" id="PF01063">
    <property type="entry name" value="Aminotran_4"/>
    <property type="match status" value="1"/>
</dbReference>
<dbReference type="InterPro" id="IPR001544">
    <property type="entry name" value="Aminotrans_IV"/>
</dbReference>
<comment type="similarity">
    <text evidence="1">Belongs to the class-IV pyridoxal-phosphate-dependent aminotransferase family.</text>
</comment>
<dbReference type="Gene3D" id="3.20.10.10">
    <property type="entry name" value="D-amino Acid Aminotransferase, subunit A, domain 2"/>
    <property type="match status" value="1"/>
</dbReference>
<dbReference type="Proteomes" id="UP001596455">
    <property type="component" value="Unassembled WGS sequence"/>
</dbReference>
<dbReference type="NCBIfam" id="NF005888">
    <property type="entry name" value="PRK07849.1-3"/>
    <property type="match status" value="1"/>
</dbReference>
<protein>
    <submittedName>
        <fullName evidence="2">Aminodeoxychorismate lyase</fullName>
        <ecNumber evidence="2">4.1.3.38</ecNumber>
    </submittedName>
</protein>
<evidence type="ECO:0000256" key="1">
    <source>
        <dbReference type="ARBA" id="ARBA00009320"/>
    </source>
</evidence>
<keyword evidence="3" id="KW-1185">Reference proteome</keyword>
<organism evidence="2 3">
    <name type="scientific">Georgenia alba</name>
    <dbReference type="NCBI Taxonomy" id="2233858"/>
    <lineage>
        <taxon>Bacteria</taxon>
        <taxon>Bacillati</taxon>
        <taxon>Actinomycetota</taxon>
        <taxon>Actinomycetes</taxon>
        <taxon>Micrococcales</taxon>
        <taxon>Bogoriellaceae</taxon>
        <taxon>Georgenia</taxon>
    </lineage>
</organism>
<dbReference type="Gene3D" id="3.30.470.10">
    <property type="match status" value="1"/>
</dbReference>
<dbReference type="InterPro" id="IPR043131">
    <property type="entry name" value="BCAT-like_N"/>
</dbReference>
<comment type="caution">
    <text evidence="2">The sequence shown here is derived from an EMBL/GenBank/DDBJ whole genome shotgun (WGS) entry which is preliminary data.</text>
</comment>
<dbReference type="InterPro" id="IPR043132">
    <property type="entry name" value="BCAT-like_C"/>
</dbReference>
<dbReference type="InterPro" id="IPR036038">
    <property type="entry name" value="Aminotransferase-like"/>
</dbReference>
<dbReference type="SUPFAM" id="SSF56752">
    <property type="entry name" value="D-aminoacid aminotransferase-like PLP-dependent enzymes"/>
    <property type="match status" value="1"/>
</dbReference>
<evidence type="ECO:0000313" key="2">
    <source>
        <dbReference type="EMBL" id="MFC7404682.1"/>
    </source>
</evidence>
<sequence>MSQPVLVRIDPVTPLPPGTPAPAGRLRLADVTAPAVTVLDLGITRGDGVFETVGVVGGRPQALQAHLRRLQRSATMLDLPELDLGAVEDAVRLAIERHDPGPFLLVKVVLTRGIEGGDGTPTAWAHAFEGSGSLDGSGRGIKVVRLDRGYRSDVAQTSPWLLQGAKTVSYAVNMAALREAARRGADDVIFVSSDGYVLEAPRSTVVLRRGEVFITPRTDIGILAGTTQDDLFSILTETGRTTEYRLVRQEELDEADGLWLVSSGQQISPVVELDGRPLPRYPELDAELLERLRARTA</sequence>
<name>A0ABW2Q7T7_9MICO</name>
<keyword evidence="2" id="KW-0456">Lyase</keyword>
<dbReference type="EC" id="4.1.3.38" evidence="2"/>
<proteinExistence type="inferred from homology"/>
<reference evidence="3" key="1">
    <citation type="journal article" date="2019" name="Int. J. Syst. Evol. Microbiol.">
        <title>The Global Catalogue of Microorganisms (GCM) 10K type strain sequencing project: providing services to taxonomists for standard genome sequencing and annotation.</title>
        <authorList>
            <consortium name="The Broad Institute Genomics Platform"/>
            <consortium name="The Broad Institute Genome Sequencing Center for Infectious Disease"/>
            <person name="Wu L."/>
            <person name="Ma J."/>
        </authorList>
    </citation>
    <scope>NUCLEOTIDE SEQUENCE [LARGE SCALE GENOMIC DNA]</scope>
    <source>
        <strain evidence="3">JCM 1490</strain>
    </source>
</reference>
<dbReference type="PANTHER" id="PTHR42743:SF11">
    <property type="entry name" value="AMINODEOXYCHORISMATE LYASE"/>
    <property type="match status" value="1"/>
</dbReference>